<organism evidence="3 4">
    <name type="scientific">Acorus calamus</name>
    <name type="common">Sweet flag</name>
    <dbReference type="NCBI Taxonomy" id="4465"/>
    <lineage>
        <taxon>Eukaryota</taxon>
        <taxon>Viridiplantae</taxon>
        <taxon>Streptophyta</taxon>
        <taxon>Embryophyta</taxon>
        <taxon>Tracheophyta</taxon>
        <taxon>Spermatophyta</taxon>
        <taxon>Magnoliopsida</taxon>
        <taxon>Liliopsida</taxon>
        <taxon>Acoraceae</taxon>
        <taxon>Acorus</taxon>
    </lineage>
</organism>
<dbReference type="PANTHER" id="PTHR34366:SF9">
    <property type="entry name" value="OS03G0304200 PROTEIN"/>
    <property type="match status" value="1"/>
</dbReference>
<feature type="signal peptide" evidence="1">
    <location>
        <begin position="1"/>
        <end position="27"/>
    </location>
</feature>
<protein>
    <recommendedName>
        <fullName evidence="2">DUF7731 domain-containing protein</fullName>
    </recommendedName>
</protein>
<evidence type="ECO:0000313" key="4">
    <source>
        <dbReference type="Proteomes" id="UP001180020"/>
    </source>
</evidence>
<reference evidence="3" key="2">
    <citation type="submission" date="2023-06" db="EMBL/GenBank/DDBJ databases">
        <authorList>
            <person name="Ma L."/>
            <person name="Liu K.-W."/>
            <person name="Li Z."/>
            <person name="Hsiao Y.-Y."/>
            <person name="Qi Y."/>
            <person name="Fu T."/>
            <person name="Tang G."/>
            <person name="Zhang D."/>
            <person name="Sun W.-H."/>
            <person name="Liu D.-K."/>
            <person name="Li Y."/>
            <person name="Chen G.-Z."/>
            <person name="Liu X.-D."/>
            <person name="Liao X.-Y."/>
            <person name="Jiang Y.-T."/>
            <person name="Yu X."/>
            <person name="Hao Y."/>
            <person name="Huang J."/>
            <person name="Zhao X.-W."/>
            <person name="Ke S."/>
            <person name="Chen Y.-Y."/>
            <person name="Wu W.-L."/>
            <person name="Hsu J.-L."/>
            <person name="Lin Y.-F."/>
            <person name="Huang M.-D."/>
            <person name="Li C.-Y."/>
            <person name="Huang L."/>
            <person name="Wang Z.-W."/>
            <person name="Zhao X."/>
            <person name="Zhong W.-Y."/>
            <person name="Peng D.-H."/>
            <person name="Ahmad S."/>
            <person name="Lan S."/>
            <person name="Zhang J.-S."/>
            <person name="Tsai W.-C."/>
            <person name="Van De Peer Y."/>
            <person name="Liu Z.-J."/>
        </authorList>
    </citation>
    <scope>NUCLEOTIDE SEQUENCE</scope>
    <source>
        <strain evidence="3">CP</strain>
        <tissue evidence="3">Leaves</tissue>
    </source>
</reference>
<sequence length="163" mass="17295">MAFSLALQRLSLIVAILVIATPHLASAQDPLQIIGKAILCFDNQTVYNDCGKTIQSSINGTVNGTAVICSKSCLAEAFLILDCVDQIFSNFVFYNNMTIPAVKATFKAACNNINITVATNTSGLTPQSIGTTGRLSSEGHMTLSPTYVLKSMVIALVSSLFVL</sequence>
<dbReference type="Proteomes" id="UP001180020">
    <property type="component" value="Unassembled WGS sequence"/>
</dbReference>
<keyword evidence="4" id="KW-1185">Reference proteome</keyword>
<dbReference type="AlphaFoldDB" id="A0AAV9CTZ6"/>
<dbReference type="Pfam" id="PF24865">
    <property type="entry name" value="DUF7731"/>
    <property type="match status" value="1"/>
</dbReference>
<gene>
    <name evidence="3" type="ORF">QJS10_CPB17g01145</name>
</gene>
<feature type="domain" description="DUF7731" evidence="2">
    <location>
        <begin position="30"/>
        <end position="112"/>
    </location>
</feature>
<dbReference type="EMBL" id="JAUJYO010000017">
    <property type="protein sequence ID" value="KAK1292656.1"/>
    <property type="molecule type" value="Genomic_DNA"/>
</dbReference>
<comment type="caution">
    <text evidence="3">The sequence shown here is derived from an EMBL/GenBank/DDBJ whole genome shotgun (WGS) entry which is preliminary data.</text>
</comment>
<evidence type="ECO:0000256" key="1">
    <source>
        <dbReference type="SAM" id="SignalP"/>
    </source>
</evidence>
<name>A0AAV9CTZ6_ACOCL</name>
<feature type="chain" id="PRO_5043597359" description="DUF7731 domain-containing protein" evidence="1">
    <location>
        <begin position="28"/>
        <end position="163"/>
    </location>
</feature>
<dbReference type="InterPro" id="IPR056633">
    <property type="entry name" value="DUF7731"/>
</dbReference>
<keyword evidence="1" id="KW-0732">Signal</keyword>
<evidence type="ECO:0000313" key="3">
    <source>
        <dbReference type="EMBL" id="KAK1292656.1"/>
    </source>
</evidence>
<reference evidence="3" key="1">
    <citation type="journal article" date="2023" name="Nat. Commun.">
        <title>Diploid and tetraploid genomes of Acorus and the evolution of monocots.</title>
        <authorList>
            <person name="Ma L."/>
            <person name="Liu K.W."/>
            <person name="Li Z."/>
            <person name="Hsiao Y.Y."/>
            <person name="Qi Y."/>
            <person name="Fu T."/>
            <person name="Tang G.D."/>
            <person name="Zhang D."/>
            <person name="Sun W.H."/>
            <person name="Liu D.K."/>
            <person name="Li Y."/>
            <person name="Chen G.Z."/>
            <person name="Liu X.D."/>
            <person name="Liao X.Y."/>
            <person name="Jiang Y.T."/>
            <person name="Yu X."/>
            <person name="Hao Y."/>
            <person name="Huang J."/>
            <person name="Zhao X.W."/>
            <person name="Ke S."/>
            <person name="Chen Y.Y."/>
            <person name="Wu W.L."/>
            <person name="Hsu J.L."/>
            <person name="Lin Y.F."/>
            <person name="Huang M.D."/>
            <person name="Li C.Y."/>
            <person name="Huang L."/>
            <person name="Wang Z.W."/>
            <person name="Zhao X."/>
            <person name="Zhong W.Y."/>
            <person name="Peng D.H."/>
            <person name="Ahmad S."/>
            <person name="Lan S."/>
            <person name="Zhang J.S."/>
            <person name="Tsai W.C."/>
            <person name="Van de Peer Y."/>
            <person name="Liu Z.J."/>
        </authorList>
    </citation>
    <scope>NUCLEOTIDE SEQUENCE</scope>
    <source>
        <strain evidence="3">CP</strain>
    </source>
</reference>
<dbReference type="PANTHER" id="PTHR34366">
    <property type="entry name" value="OS07G0289901 PROTEIN-RELATED"/>
    <property type="match status" value="1"/>
</dbReference>
<proteinExistence type="predicted"/>
<accession>A0AAV9CTZ6</accession>
<evidence type="ECO:0000259" key="2">
    <source>
        <dbReference type="Pfam" id="PF24865"/>
    </source>
</evidence>